<name>A0A0V7ZLD1_9CYAN</name>
<organism evidence="1 3">
    <name type="scientific">Mastigocoleus testarum BC008</name>
    <dbReference type="NCBI Taxonomy" id="371196"/>
    <lineage>
        <taxon>Bacteria</taxon>
        <taxon>Bacillati</taxon>
        <taxon>Cyanobacteriota</taxon>
        <taxon>Cyanophyceae</taxon>
        <taxon>Nostocales</taxon>
        <taxon>Hapalosiphonaceae</taxon>
        <taxon>Mastigocoleus</taxon>
    </lineage>
</organism>
<dbReference type="EMBL" id="LMTZ01000109">
    <property type="protein sequence ID" value="KST65304.1"/>
    <property type="molecule type" value="Genomic_DNA"/>
</dbReference>
<keyword evidence="3" id="KW-1185">Reference proteome</keyword>
<evidence type="ECO:0000313" key="2">
    <source>
        <dbReference type="EMBL" id="KST65642.1"/>
    </source>
</evidence>
<dbReference type="Proteomes" id="UP000053372">
    <property type="component" value="Unassembled WGS sequence"/>
</dbReference>
<protein>
    <submittedName>
        <fullName evidence="1">Uncharacterized protein</fullName>
    </submittedName>
</protein>
<comment type="caution">
    <text evidence="1">The sequence shown here is derived from an EMBL/GenBank/DDBJ whole genome shotgun (WGS) entry which is preliminary data.</text>
</comment>
<accession>A0A0V7ZLD1</accession>
<sequence>MLKNNPTGCQERLEDFLQAVESAQKLQNDIIKYGLEAAHFYVEDLDGDWLEKWSEDEEEQNITEHITNFLESGDPVAVKLWERIGDKPLTKIVSELERCLSFSKRAEQIFAIKDFLLHNSKAGRNNSTANDGYDLVNLVNLAEELLEKLTDILD</sequence>
<evidence type="ECO:0000313" key="1">
    <source>
        <dbReference type="EMBL" id="KST65304.1"/>
    </source>
</evidence>
<evidence type="ECO:0000313" key="3">
    <source>
        <dbReference type="Proteomes" id="UP000053372"/>
    </source>
</evidence>
<dbReference type="OrthoDB" id="518169at2"/>
<dbReference type="EMBL" id="LMTZ01000106">
    <property type="protein sequence ID" value="KST65642.1"/>
    <property type="molecule type" value="Genomic_DNA"/>
</dbReference>
<reference evidence="1 3" key="1">
    <citation type="journal article" date="2015" name="Genome Announc.">
        <title>Draft Genome of the Euendolithic (true boring) Cyanobacterium Mastigocoleus testarum strain BC008.</title>
        <authorList>
            <person name="Guida B.S."/>
            <person name="Garcia-Pichel F."/>
        </authorList>
    </citation>
    <scope>NUCLEOTIDE SEQUENCE [LARGE SCALE GENOMIC DNA]</scope>
    <source>
        <strain evidence="1 3">BC008</strain>
    </source>
</reference>
<gene>
    <name evidence="1" type="ORF">BC008_21125</name>
    <name evidence="2" type="ORF">BC008_21960</name>
</gene>
<proteinExistence type="predicted"/>
<dbReference type="AlphaFoldDB" id="A0A0V7ZLD1"/>
<dbReference type="RefSeq" id="WP_027841442.1">
    <property type="nucleotide sequence ID" value="NZ_LMTZ01000106.1"/>
</dbReference>